<keyword evidence="2 3" id="KW-0560">Oxidoreductase</keyword>
<accession>A0A151ASQ4</accession>
<evidence type="ECO:0000256" key="2">
    <source>
        <dbReference type="ARBA" id="ARBA00023002"/>
    </source>
</evidence>
<keyword evidence="4" id="KW-1185">Reference proteome</keyword>
<sequence>MAHKLFTSDELSTFTIKVLEKVGVNAENASLVADTLIQAELRGVESHGVVRLPLYVKRILQGGTKANPCLKKVAEGPATAIIDGDSGMGQIASYHAIKLAMDKARRNGIGAVGVRNSSHFGTAAYYTMVALKEDMIGIALTNSPTVIAPTGGITPLLGNNPWSIAVPAGKYLPIVVDFAISVVARGKIRLAALKNEKIPYGWANDSAGNPTQDPLEALKGAMMPIGGHKGYGMALAIDLLAGVLTGSSFGPWVKNQEDVSSPQNVGHFFVAIDIDKFMPVEDFKNRVDALIERIKSSRLATGCEKIYIPGELEYLCQKERSRKGIPVSQESQQKLSILGKEVGVPFPALS</sequence>
<reference evidence="3 4" key="1">
    <citation type="submission" date="2016-02" db="EMBL/GenBank/DDBJ databases">
        <title>Genome sequence of Moorella mulderi DSM 14980.</title>
        <authorList>
            <person name="Poehlein A."/>
            <person name="Daniel R."/>
        </authorList>
    </citation>
    <scope>NUCLEOTIDE SEQUENCE [LARGE SCALE GENOMIC DNA]</scope>
    <source>
        <strain evidence="3 4">DSM 14980</strain>
    </source>
</reference>
<dbReference type="AlphaFoldDB" id="A0A151ASQ4"/>
<dbReference type="EC" id="1.1.1.-" evidence="3"/>
<organism evidence="3 4">
    <name type="scientific">Moorella mulderi DSM 14980</name>
    <dbReference type="NCBI Taxonomy" id="1122241"/>
    <lineage>
        <taxon>Bacteria</taxon>
        <taxon>Bacillati</taxon>
        <taxon>Bacillota</taxon>
        <taxon>Clostridia</taxon>
        <taxon>Neomoorellales</taxon>
        <taxon>Neomoorellaceae</taxon>
        <taxon>Neomoorella</taxon>
    </lineage>
</organism>
<dbReference type="Gene3D" id="3.30.1370.60">
    <property type="entry name" value="Hypothetical oxidoreductase yiak, domain 2"/>
    <property type="match status" value="1"/>
</dbReference>
<dbReference type="InterPro" id="IPR043144">
    <property type="entry name" value="Mal/L-sulf/L-lact_DH-like_ah"/>
</dbReference>
<comment type="similarity">
    <text evidence="1">Belongs to the LDH2/MDH2 oxidoreductase family.</text>
</comment>
<dbReference type="PATRIC" id="fig|1122241.3.peg.3154"/>
<dbReference type="OrthoDB" id="9769447at2"/>
<gene>
    <name evidence="3" type="primary">yjmC_2</name>
    <name evidence="3" type="ORF">MOMUL_29630</name>
</gene>
<evidence type="ECO:0000256" key="1">
    <source>
        <dbReference type="ARBA" id="ARBA00006056"/>
    </source>
</evidence>
<name>A0A151ASQ4_9FIRM</name>
<dbReference type="Pfam" id="PF02615">
    <property type="entry name" value="Ldh_2"/>
    <property type="match status" value="1"/>
</dbReference>
<dbReference type="InterPro" id="IPR003767">
    <property type="entry name" value="Malate/L-lactate_DH-like"/>
</dbReference>
<dbReference type="InterPro" id="IPR043143">
    <property type="entry name" value="Mal/L-sulf/L-lact_DH-like_NADP"/>
</dbReference>
<dbReference type="InterPro" id="IPR036111">
    <property type="entry name" value="Mal/L-sulfo/L-lacto_DH-like_sf"/>
</dbReference>
<dbReference type="RefSeq" id="WP_062286060.1">
    <property type="nucleotide sequence ID" value="NZ_LTBC01000023.1"/>
</dbReference>
<dbReference type="GO" id="GO:0016491">
    <property type="term" value="F:oxidoreductase activity"/>
    <property type="evidence" value="ECO:0007669"/>
    <property type="project" value="UniProtKB-KW"/>
</dbReference>
<dbReference type="Gene3D" id="1.10.1530.10">
    <property type="match status" value="1"/>
</dbReference>
<comment type="caution">
    <text evidence="3">The sequence shown here is derived from an EMBL/GenBank/DDBJ whole genome shotgun (WGS) entry which is preliminary data.</text>
</comment>
<dbReference type="PANTHER" id="PTHR11091:SF0">
    <property type="entry name" value="MALATE DEHYDROGENASE"/>
    <property type="match status" value="1"/>
</dbReference>
<dbReference type="SUPFAM" id="SSF89733">
    <property type="entry name" value="L-sulfolactate dehydrogenase-like"/>
    <property type="match status" value="1"/>
</dbReference>
<proteinExistence type="inferred from homology"/>
<evidence type="ECO:0000313" key="3">
    <source>
        <dbReference type="EMBL" id="KYH30681.1"/>
    </source>
</evidence>
<protein>
    <submittedName>
        <fullName evidence="3">Putative oxidoreductase YjmC</fullName>
        <ecNumber evidence="3">1.1.1.-</ecNumber>
    </submittedName>
</protein>
<evidence type="ECO:0000313" key="4">
    <source>
        <dbReference type="Proteomes" id="UP000075670"/>
    </source>
</evidence>
<dbReference type="PANTHER" id="PTHR11091">
    <property type="entry name" value="OXIDOREDUCTASE-RELATED"/>
    <property type="match status" value="1"/>
</dbReference>
<dbReference type="Proteomes" id="UP000075670">
    <property type="component" value="Unassembled WGS sequence"/>
</dbReference>
<dbReference type="EMBL" id="LTBC01000023">
    <property type="protein sequence ID" value="KYH30681.1"/>
    <property type="molecule type" value="Genomic_DNA"/>
</dbReference>